<feature type="region of interest" description="Disordered" evidence="1">
    <location>
        <begin position="186"/>
        <end position="333"/>
    </location>
</feature>
<feature type="region of interest" description="Disordered" evidence="1">
    <location>
        <begin position="147"/>
        <end position="173"/>
    </location>
</feature>
<dbReference type="RefSeq" id="XP_018133562.1">
    <property type="nucleotide sequence ID" value="XM_018271621.2"/>
</dbReference>
<name>A0A1B8GVH5_9PEZI</name>
<accession>A0A1B8GVH5</accession>
<dbReference type="AlphaFoldDB" id="A0A1B8GVH5"/>
<organism evidence="2 3">
    <name type="scientific">Pseudogymnoascus verrucosus</name>
    <dbReference type="NCBI Taxonomy" id="342668"/>
    <lineage>
        <taxon>Eukaryota</taxon>
        <taxon>Fungi</taxon>
        <taxon>Dikarya</taxon>
        <taxon>Ascomycota</taxon>
        <taxon>Pezizomycotina</taxon>
        <taxon>Leotiomycetes</taxon>
        <taxon>Thelebolales</taxon>
        <taxon>Thelebolaceae</taxon>
        <taxon>Pseudogymnoascus</taxon>
    </lineage>
</organism>
<proteinExistence type="predicted"/>
<feature type="compositionally biased region" description="Basic and acidic residues" evidence="1">
    <location>
        <begin position="266"/>
        <end position="278"/>
    </location>
</feature>
<keyword evidence="3" id="KW-1185">Reference proteome</keyword>
<feature type="compositionally biased region" description="Polar residues" evidence="1">
    <location>
        <begin position="147"/>
        <end position="163"/>
    </location>
</feature>
<evidence type="ECO:0000313" key="3">
    <source>
        <dbReference type="Proteomes" id="UP000091956"/>
    </source>
</evidence>
<gene>
    <name evidence="2" type="ORF">VE01_02110</name>
</gene>
<evidence type="ECO:0000313" key="2">
    <source>
        <dbReference type="EMBL" id="OBT99829.1"/>
    </source>
</evidence>
<reference evidence="3" key="2">
    <citation type="journal article" date="2018" name="Nat. Commun.">
        <title>Extreme sensitivity to ultraviolet light in the fungal pathogen causing white-nose syndrome of bats.</title>
        <authorList>
            <person name="Palmer J.M."/>
            <person name="Drees K.P."/>
            <person name="Foster J.T."/>
            <person name="Lindner D.L."/>
        </authorList>
    </citation>
    <scope>NUCLEOTIDE SEQUENCE [LARGE SCALE GENOMIC DNA]</scope>
    <source>
        <strain evidence="3">UAMH 10579</strain>
    </source>
</reference>
<dbReference type="EMBL" id="KV460211">
    <property type="protein sequence ID" value="OBT99829.1"/>
    <property type="molecule type" value="Genomic_DNA"/>
</dbReference>
<dbReference type="STRING" id="342668.A0A1B8GVH5"/>
<feature type="region of interest" description="Disordered" evidence="1">
    <location>
        <begin position="66"/>
        <end position="90"/>
    </location>
</feature>
<dbReference type="Proteomes" id="UP000091956">
    <property type="component" value="Unassembled WGS sequence"/>
</dbReference>
<protein>
    <submittedName>
        <fullName evidence="2">Uncharacterized protein</fullName>
    </submittedName>
</protein>
<reference evidence="2 3" key="1">
    <citation type="submission" date="2016-03" db="EMBL/GenBank/DDBJ databases">
        <title>Comparative genomics of Pseudogymnoascus destructans, the fungus causing white-nose syndrome of bats.</title>
        <authorList>
            <person name="Palmer J.M."/>
            <person name="Drees K.P."/>
            <person name="Foster J.T."/>
            <person name="Lindner D.L."/>
        </authorList>
    </citation>
    <scope>NUCLEOTIDE SEQUENCE [LARGE SCALE GENOMIC DNA]</scope>
    <source>
        <strain evidence="2 3">UAMH 10579</strain>
    </source>
</reference>
<sequence>MSTPAQPTPGDNYASPSHDFTNHGHGEFDLDQAAMLQDMARSSTAGEGDVHNMYAYDHDEGMRGFDGSEKEQEGVNSAATAFPDPAQLLDGYNKEHTRDRRSNGGLIVNESGREVTEYTDYTQPSAPLHEHDDVDPVTLLEALANFDTTPMNTRANARTGSQDGQRHDPQSHQFSNDHFASLLQAAETAGQSQDNDNIRMDSRKRNTKAQIASRWGGPPGSATHFRPPVPRTLGEKRKQSPNAVQLPEPAPASGFIKPGTRRKKTKEIDPDQLAREHAIWGSASESENDADDGRESHRSGPQVSTSDARAAGVHSAAALFRRPTPASKKYTRPPMSKLFTSLELTPEQFLYLQAAAKTYMLDPAHGERAGCVGNKARADTDLVKLKLFGCVEAFLEDEGWGERCWGPDAGRGAHESRRLRWPEGKHKIITLVTPLMRRMVTNERQRLYANETRKATGGKKVRETGEGVDEQRGKELVDIDPKLGDYHYTLDPTLRSPAAAAAASTTPPAAGPEKADMVYRVVVVERGVPGRVLHSTTLTQEKCPVFSSLMQHVRSVLAKPLNGGGEGEKGAMYILPTVKALLPTGLVEVGTVDEWEEACRTVEGEAWMEGIVRVVAEVEKASE</sequence>
<evidence type="ECO:0000256" key="1">
    <source>
        <dbReference type="SAM" id="MobiDB-lite"/>
    </source>
</evidence>
<feature type="region of interest" description="Disordered" evidence="1">
    <location>
        <begin position="1"/>
        <end position="30"/>
    </location>
</feature>
<dbReference type="OrthoDB" id="5373017at2759"/>
<dbReference type="GeneID" id="28835496"/>